<dbReference type="AlphaFoldDB" id="A0A975HM33"/>
<dbReference type="PANTHER" id="PTHR43557:SF2">
    <property type="entry name" value="RIESKE DOMAIN-CONTAINING PROTEIN-RELATED"/>
    <property type="match status" value="1"/>
</dbReference>
<dbReference type="InterPro" id="IPR016156">
    <property type="entry name" value="FAD/NAD-linked_Rdtase_dimer_sf"/>
</dbReference>
<dbReference type="EMBL" id="CP072133">
    <property type="protein sequence ID" value="QTH72731.1"/>
    <property type="molecule type" value="Genomic_DNA"/>
</dbReference>
<keyword evidence="3" id="KW-0274">FAD</keyword>
<keyword evidence="2" id="KW-0285">Flavoprotein</keyword>
<organism evidence="7 8">
    <name type="scientific">Pseudoalteromonas xiamenensis</name>
    <dbReference type="NCBI Taxonomy" id="882626"/>
    <lineage>
        <taxon>Bacteria</taxon>
        <taxon>Pseudomonadati</taxon>
        <taxon>Pseudomonadota</taxon>
        <taxon>Gammaproteobacteria</taxon>
        <taxon>Alteromonadales</taxon>
        <taxon>Pseudoalteromonadaceae</taxon>
        <taxon>Pseudoalteromonas</taxon>
    </lineage>
</organism>
<dbReference type="Gene3D" id="3.30.390.30">
    <property type="match status" value="1"/>
</dbReference>
<dbReference type="InterPro" id="IPR028202">
    <property type="entry name" value="Reductase_C"/>
</dbReference>
<evidence type="ECO:0000256" key="3">
    <source>
        <dbReference type="ARBA" id="ARBA00022827"/>
    </source>
</evidence>
<evidence type="ECO:0000256" key="2">
    <source>
        <dbReference type="ARBA" id="ARBA00022630"/>
    </source>
</evidence>
<dbReference type="Gene3D" id="3.50.50.60">
    <property type="entry name" value="FAD/NAD(P)-binding domain"/>
    <property type="match status" value="2"/>
</dbReference>
<evidence type="ECO:0000313" key="8">
    <source>
        <dbReference type="Proteomes" id="UP000664904"/>
    </source>
</evidence>
<accession>A0A975HM33</accession>
<dbReference type="InterPro" id="IPR050446">
    <property type="entry name" value="FAD-oxidoreductase/Apoptosis"/>
</dbReference>
<proteinExistence type="predicted"/>
<dbReference type="SUPFAM" id="SSF55424">
    <property type="entry name" value="FAD/NAD-linked reductases, dimerisation (C-terminal) domain"/>
    <property type="match status" value="1"/>
</dbReference>
<sequence length="412" mass="45125">MNSETCLIIGAGQAASQLAFSLRKEGWLGPITLLGAEAEAPYQKPVLSKEFLFSEKTADDIAIKSTGAYEKKAIHVQRHAVVTKIDRAAKQVTLSDGQQLHYDKLAICTGATPRHLTIEGYNKANIFYLNSFIDAQSLRSMISVQQPKKAVIVGGGFIGLEIASSLRKLNIDVTLIETESRILARVSAPEISSYFTALHQQAGVNIILNTKVTAFKGSDTVSGVECDNGAHFDADLVIVGIGVTPNSMLAEEAKLEVNHGIVVDAKGQTSDPDIVAAGDCTVQFHPQSGRHLRIESIQNAVFQAKKAAATLCQKTIPNEETPWFWSDQYQTKLQIAGLSLRYTHTIKRGTNDKFSLWYFDGEQLQAVDCVNNPKDFLFAKKVLTKHLPLDQNKLKAQDTPLEETCQSELEPV</sequence>
<feature type="domain" description="FAD/NAD(P)-binding" evidence="5">
    <location>
        <begin position="6"/>
        <end position="304"/>
    </location>
</feature>
<gene>
    <name evidence="7" type="ORF">J5O05_08160</name>
</gene>
<dbReference type="RefSeq" id="WP_208844354.1">
    <property type="nucleotide sequence ID" value="NZ_CP072133.1"/>
</dbReference>
<dbReference type="Pfam" id="PF14759">
    <property type="entry name" value="Reductase_C"/>
    <property type="match status" value="1"/>
</dbReference>
<keyword evidence="8" id="KW-1185">Reference proteome</keyword>
<protein>
    <submittedName>
        <fullName evidence="7">FAD-dependent oxidoreductase</fullName>
    </submittedName>
</protein>
<name>A0A975HM33_9GAMM</name>
<dbReference type="GO" id="GO:0005737">
    <property type="term" value="C:cytoplasm"/>
    <property type="evidence" value="ECO:0007669"/>
    <property type="project" value="TreeGrafter"/>
</dbReference>
<dbReference type="PANTHER" id="PTHR43557">
    <property type="entry name" value="APOPTOSIS-INDUCING FACTOR 1"/>
    <property type="match status" value="1"/>
</dbReference>
<evidence type="ECO:0000256" key="1">
    <source>
        <dbReference type="ARBA" id="ARBA00001974"/>
    </source>
</evidence>
<keyword evidence="4" id="KW-0560">Oxidoreductase</keyword>
<dbReference type="Proteomes" id="UP000664904">
    <property type="component" value="Chromosome"/>
</dbReference>
<reference evidence="7" key="1">
    <citation type="submission" date="2021-03" db="EMBL/GenBank/DDBJ databases">
        <title>Complete Genome of Pseudoalteromonas xiamenensis STKMTI.2, a new potential marine bacterium producing anti-Vibrio compounds.</title>
        <authorList>
            <person name="Handayani D.P."/>
            <person name="Isnansetyo A."/>
            <person name="Istiqomah I."/>
            <person name="Jumina J."/>
        </authorList>
    </citation>
    <scope>NUCLEOTIDE SEQUENCE</scope>
    <source>
        <strain evidence="7">STKMTI.2</strain>
    </source>
</reference>
<dbReference type="SUPFAM" id="SSF51905">
    <property type="entry name" value="FAD/NAD(P)-binding domain"/>
    <property type="match status" value="1"/>
</dbReference>
<evidence type="ECO:0000259" key="6">
    <source>
        <dbReference type="Pfam" id="PF14759"/>
    </source>
</evidence>
<dbReference type="PRINTS" id="PR00368">
    <property type="entry name" value="FADPNR"/>
</dbReference>
<dbReference type="PRINTS" id="PR00411">
    <property type="entry name" value="PNDRDTASEI"/>
</dbReference>
<feature type="domain" description="Reductase C-terminal" evidence="6">
    <location>
        <begin position="323"/>
        <end position="403"/>
    </location>
</feature>
<dbReference type="GO" id="GO:0016651">
    <property type="term" value="F:oxidoreductase activity, acting on NAD(P)H"/>
    <property type="evidence" value="ECO:0007669"/>
    <property type="project" value="TreeGrafter"/>
</dbReference>
<comment type="cofactor">
    <cofactor evidence="1">
        <name>FAD</name>
        <dbReference type="ChEBI" id="CHEBI:57692"/>
    </cofactor>
</comment>
<evidence type="ECO:0000313" key="7">
    <source>
        <dbReference type="EMBL" id="QTH72731.1"/>
    </source>
</evidence>
<dbReference type="InterPro" id="IPR023753">
    <property type="entry name" value="FAD/NAD-binding_dom"/>
</dbReference>
<evidence type="ECO:0000256" key="4">
    <source>
        <dbReference type="ARBA" id="ARBA00023002"/>
    </source>
</evidence>
<dbReference type="KEGG" id="pxi:J5O05_08160"/>
<dbReference type="InterPro" id="IPR036188">
    <property type="entry name" value="FAD/NAD-bd_sf"/>
</dbReference>
<evidence type="ECO:0000259" key="5">
    <source>
        <dbReference type="Pfam" id="PF07992"/>
    </source>
</evidence>
<dbReference type="Pfam" id="PF07992">
    <property type="entry name" value="Pyr_redox_2"/>
    <property type="match status" value="1"/>
</dbReference>